<accession>A0ABZ1D8I2</accession>
<keyword evidence="1" id="KW-0472">Membrane</keyword>
<dbReference type="Proteomes" id="UP001329825">
    <property type="component" value="Chromosome 10"/>
</dbReference>
<dbReference type="EMBL" id="CP141890">
    <property type="protein sequence ID" value="WRT70388.1"/>
    <property type="molecule type" value="Genomic_DNA"/>
</dbReference>
<proteinExistence type="predicted"/>
<keyword evidence="1" id="KW-1133">Transmembrane helix</keyword>
<keyword evidence="3" id="KW-1185">Reference proteome</keyword>
<name>A0ABZ1D8I2_9TREE</name>
<evidence type="ECO:0000256" key="1">
    <source>
        <dbReference type="SAM" id="Phobius"/>
    </source>
</evidence>
<reference evidence="2 3" key="1">
    <citation type="submission" date="2024-01" db="EMBL/GenBank/DDBJ databases">
        <title>Comparative genomics of Cryptococcus and Kwoniella reveals pathogenesis evolution and contrasting modes of karyotype evolution via chromosome fusion or intercentromeric recombination.</title>
        <authorList>
            <person name="Coelho M.A."/>
            <person name="David-Palma M."/>
            <person name="Shea T."/>
            <person name="Bowers K."/>
            <person name="McGinley-Smith S."/>
            <person name="Mohammad A.W."/>
            <person name="Gnirke A."/>
            <person name="Yurkov A.M."/>
            <person name="Nowrousian M."/>
            <person name="Sun S."/>
            <person name="Cuomo C.A."/>
            <person name="Heitman J."/>
        </authorList>
    </citation>
    <scope>NUCLEOTIDE SEQUENCE [LARGE SCALE GENOMIC DNA]</scope>
    <source>
        <strain evidence="2">CBS 11374</strain>
    </source>
</reference>
<keyword evidence="1" id="KW-0812">Transmembrane</keyword>
<evidence type="ECO:0000313" key="2">
    <source>
        <dbReference type="EMBL" id="WRT70388.1"/>
    </source>
</evidence>
<organism evidence="2 3">
    <name type="scientific">Kwoniella shivajii</name>
    <dbReference type="NCBI Taxonomy" id="564305"/>
    <lineage>
        <taxon>Eukaryota</taxon>
        <taxon>Fungi</taxon>
        <taxon>Dikarya</taxon>
        <taxon>Basidiomycota</taxon>
        <taxon>Agaricomycotina</taxon>
        <taxon>Tremellomycetes</taxon>
        <taxon>Tremellales</taxon>
        <taxon>Cryptococcaceae</taxon>
        <taxon>Kwoniella</taxon>
    </lineage>
</organism>
<feature type="transmembrane region" description="Helical" evidence="1">
    <location>
        <begin position="41"/>
        <end position="65"/>
    </location>
</feature>
<evidence type="ECO:0000313" key="3">
    <source>
        <dbReference type="Proteomes" id="UP001329825"/>
    </source>
</evidence>
<protein>
    <submittedName>
        <fullName evidence="2">Uncharacterized protein</fullName>
    </submittedName>
</protein>
<sequence length="92" mass="10067">MPSTKTDSEPASTTVTKSTSIVSEGNLTRQGKAFVVSLNTAAFICLVFFAALGVGYTIWLLYWRLHGKKRREKKKQLEEAINGAKSGSDTKV</sequence>
<dbReference type="GeneID" id="87959516"/>
<gene>
    <name evidence="2" type="ORF">IL334_007386</name>
</gene>
<dbReference type="RefSeq" id="XP_062795127.1">
    <property type="nucleotide sequence ID" value="XM_062939076.1"/>
</dbReference>